<reference evidence="2 3" key="1">
    <citation type="journal article" date="2014" name="Genome Announc.">
        <title>Draft genome sequences of the altered schaedler flora, a defined bacterial community from gnotobiotic mice.</title>
        <authorList>
            <person name="Wannemuehler M.J."/>
            <person name="Overstreet A.M."/>
            <person name="Ward D.V."/>
            <person name="Phillips G.J."/>
        </authorList>
    </citation>
    <scope>NUCLEOTIDE SEQUENCE [LARGE SCALE GENOMIC DNA]</scope>
    <source>
        <strain evidence="2 3">ASF492</strain>
    </source>
</reference>
<dbReference type="InterPro" id="IPR003593">
    <property type="entry name" value="AAA+_ATPase"/>
</dbReference>
<dbReference type="Gene3D" id="3.40.50.300">
    <property type="entry name" value="P-loop containing nucleotide triphosphate hydrolases"/>
    <property type="match status" value="1"/>
</dbReference>
<feature type="domain" description="AAA+ ATPase" evidence="1">
    <location>
        <begin position="51"/>
        <end position="172"/>
    </location>
</feature>
<accession>N2B7D5</accession>
<dbReference type="GO" id="GO:0051603">
    <property type="term" value="P:proteolysis involved in protein catabolic process"/>
    <property type="evidence" value="ECO:0007669"/>
    <property type="project" value="TreeGrafter"/>
</dbReference>
<name>N2B7D5_9FIRM</name>
<gene>
    <name evidence="2" type="ORF">C823_00318</name>
</gene>
<dbReference type="InterPro" id="IPR027417">
    <property type="entry name" value="P-loop_NTPase"/>
</dbReference>
<dbReference type="PATRIC" id="fig|1235802.3.peg.335"/>
<dbReference type="GO" id="GO:0016887">
    <property type="term" value="F:ATP hydrolysis activity"/>
    <property type="evidence" value="ECO:0007669"/>
    <property type="project" value="InterPro"/>
</dbReference>
<comment type="caution">
    <text evidence="2">The sequence shown here is derived from an EMBL/GenBank/DDBJ whole genome shotgun (WGS) entry which is preliminary data.</text>
</comment>
<dbReference type="Pfam" id="PF00004">
    <property type="entry name" value="AAA"/>
    <property type="match status" value="1"/>
</dbReference>
<organism evidence="2 3">
    <name type="scientific">Eubacterium plexicaudatum ASF492</name>
    <dbReference type="NCBI Taxonomy" id="1235802"/>
    <lineage>
        <taxon>Bacteria</taxon>
        <taxon>Bacillati</taxon>
        <taxon>Bacillota</taxon>
        <taxon>Clostridia</taxon>
        <taxon>Eubacteriales</taxon>
        <taxon>Eubacteriaceae</taxon>
        <taxon>Eubacterium</taxon>
    </lineage>
</organism>
<sequence>MDNVTPETLYKELSKTVIGQEGYLKSLCNAAWLHSLRYQHYKHTGEALDKPKQNILCIGPSGTGKTLAVEQLGRLLNLPVVIENASMLRGEGWKGRSVSSIIARCIDAAPDKNEAEATHSIVCLDEIDKVFKSRPGDQSFLPVDNLLTFMAGSVVVHTDNNRTRKMDTSRLLIVCLGAFDGLEGIIRERMAGKASIGFSAKKPAELPEGSLLPYVTEDDLHTYGISHEFLGRISLITHTNPLSLEDYNRILIQSDASPVYQYDRLLHKTIGVHAGITEEAARCMARQAMGSKEGARLLARTVTDLLQPELHTVAGDASVDSIEIGCGVDNSLVAYQTHMGREDLWEDFCTGSPETDSQTLSSVPLSCIRGRNEIVELAKSIKDASPRKVLLTEEETIAAVYILAAAIAFQLVENNGKGMTMDHVAQMLDRFYDLDTRDMKCFCVHPLEHIGAEFFIEAEKHVRDWDTKIVYARQMLLDYCNAWICSHGQAEQ</sequence>
<dbReference type="Gene3D" id="1.10.8.60">
    <property type="match status" value="1"/>
</dbReference>
<dbReference type="InterPro" id="IPR050052">
    <property type="entry name" value="ATP-dep_Clp_protease_ClpX"/>
</dbReference>
<dbReference type="SUPFAM" id="SSF52540">
    <property type="entry name" value="P-loop containing nucleoside triphosphate hydrolases"/>
    <property type="match status" value="1"/>
</dbReference>
<evidence type="ECO:0000313" key="3">
    <source>
        <dbReference type="Proteomes" id="UP000012589"/>
    </source>
</evidence>
<dbReference type="Proteomes" id="UP000012589">
    <property type="component" value="Unassembled WGS sequence"/>
</dbReference>
<dbReference type="GO" id="GO:0005524">
    <property type="term" value="F:ATP binding"/>
    <property type="evidence" value="ECO:0007669"/>
    <property type="project" value="InterPro"/>
</dbReference>
<dbReference type="EMBL" id="AQFT01000010">
    <property type="protein sequence ID" value="EMZ37592.1"/>
    <property type="molecule type" value="Genomic_DNA"/>
</dbReference>
<dbReference type="SMART" id="SM00382">
    <property type="entry name" value="AAA"/>
    <property type="match status" value="1"/>
</dbReference>
<evidence type="ECO:0000313" key="2">
    <source>
        <dbReference type="EMBL" id="EMZ37592.1"/>
    </source>
</evidence>
<keyword evidence="3" id="KW-1185">Reference proteome</keyword>
<dbReference type="AlphaFoldDB" id="N2B7D5"/>
<dbReference type="PANTHER" id="PTHR48102:SF7">
    <property type="entry name" value="ATP-DEPENDENT CLP PROTEASE ATP-BINDING SUBUNIT CLPX-LIKE, MITOCHONDRIAL"/>
    <property type="match status" value="1"/>
</dbReference>
<dbReference type="OrthoDB" id="9804062at2"/>
<proteinExistence type="predicted"/>
<dbReference type="InterPro" id="IPR003959">
    <property type="entry name" value="ATPase_AAA_core"/>
</dbReference>
<evidence type="ECO:0000259" key="1">
    <source>
        <dbReference type="SMART" id="SM00382"/>
    </source>
</evidence>
<protein>
    <recommendedName>
        <fullName evidence="1">AAA+ ATPase domain-containing protein</fullName>
    </recommendedName>
</protein>
<dbReference type="STRING" id="1235802.C823_00318"/>
<dbReference type="HOGENOM" id="CLU_554066_0_0_9"/>
<dbReference type="PANTHER" id="PTHR48102">
    <property type="entry name" value="ATP-DEPENDENT CLP PROTEASE ATP-BINDING SUBUNIT CLPX-LIKE, MITOCHONDRIAL-RELATED"/>
    <property type="match status" value="1"/>
</dbReference>
<dbReference type="eggNOG" id="COG1219">
    <property type="taxonomic scope" value="Bacteria"/>
</dbReference>